<proteinExistence type="predicted"/>
<evidence type="ECO:0000256" key="3">
    <source>
        <dbReference type="ARBA" id="ARBA00022989"/>
    </source>
</evidence>
<gene>
    <name evidence="6" type="ORF">J2S63_003319</name>
</gene>
<keyword evidence="3 5" id="KW-1133">Transmembrane helix</keyword>
<accession>A0ABU2BZC5</accession>
<evidence type="ECO:0000256" key="5">
    <source>
        <dbReference type="SAM" id="Phobius"/>
    </source>
</evidence>
<dbReference type="Proteomes" id="UP001183648">
    <property type="component" value="Unassembled WGS sequence"/>
</dbReference>
<dbReference type="Gene3D" id="1.10.1200.120">
    <property type="entry name" value="Large-conductance mechanosensitive channel, MscL, domain 1"/>
    <property type="match status" value="1"/>
</dbReference>
<evidence type="ECO:0000256" key="1">
    <source>
        <dbReference type="ARBA" id="ARBA00004141"/>
    </source>
</evidence>
<comment type="caution">
    <text evidence="6">The sequence shown here is derived from an EMBL/GenBank/DDBJ whole genome shotgun (WGS) entry which is preliminary data.</text>
</comment>
<organism evidence="6 7">
    <name type="scientific">Nocardioides marmoribigeumensis</name>
    <dbReference type="NCBI Taxonomy" id="433649"/>
    <lineage>
        <taxon>Bacteria</taxon>
        <taxon>Bacillati</taxon>
        <taxon>Actinomycetota</taxon>
        <taxon>Actinomycetes</taxon>
        <taxon>Propionibacteriales</taxon>
        <taxon>Nocardioidaceae</taxon>
        <taxon>Nocardioides</taxon>
    </lineage>
</organism>
<dbReference type="Pfam" id="PF01741">
    <property type="entry name" value="MscL"/>
    <property type="match status" value="1"/>
</dbReference>
<evidence type="ECO:0000256" key="2">
    <source>
        <dbReference type="ARBA" id="ARBA00022692"/>
    </source>
</evidence>
<dbReference type="SUPFAM" id="SSF81330">
    <property type="entry name" value="Gated mechanosensitive channel"/>
    <property type="match status" value="1"/>
</dbReference>
<dbReference type="PANTHER" id="PTHR30266:SF2">
    <property type="entry name" value="LARGE-CONDUCTANCE MECHANOSENSITIVE CHANNEL"/>
    <property type="match status" value="1"/>
</dbReference>
<keyword evidence="2 5" id="KW-0812">Transmembrane</keyword>
<reference evidence="6 7" key="1">
    <citation type="submission" date="2023-07" db="EMBL/GenBank/DDBJ databases">
        <title>Sequencing the genomes of 1000 actinobacteria strains.</title>
        <authorList>
            <person name="Klenk H.-P."/>
        </authorList>
    </citation>
    <scope>NUCLEOTIDE SEQUENCE [LARGE SCALE GENOMIC DNA]</scope>
    <source>
        <strain evidence="6 7">DSM 19426</strain>
    </source>
</reference>
<protein>
    <submittedName>
        <fullName evidence="6">Large conductance mechanosensitive channel</fullName>
    </submittedName>
</protein>
<feature type="transmembrane region" description="Helical" evidence="5">
    <location>
        <begin position="61"/>
        <end position="84"/>
    </location>
</feature>
<name>A0ABU2BZC5_9ACTN</name>
<sequence>MSGFKAFLLRGNLVELAVAFIMGGAFATVVTAFTALILGIVAKIAGGNPDFTKWKPGHLPVGAFLTALIAFVILAAVVYFFVVLPYQKAKDRFFPTEVQEEGVSEDIALLTQIRDVLVAQGGTTGGTTGGIPPAGV</sequence>
<dbReference type="InterPro" id="IPR037673">
    <property type="entry name" value="MSC/AndL"/>
</dbReference>
<evidence type="ECO:0000313" key="7">
    <source>
        <dbReference type="Proteomes" id="UP001183648"/>
    </source>
</evidence>
<dbReference type="InterPro" id="IPR036019">
    <property type="entry name" value="MscL_channel"/>
</dbReference>
<evidence type="ECO:0000313" key="6">
    <source>
        <dbReference type="EMBL" id="MDR7363766.1"/>
    </source>
</evidence>
<comment type="subcellular location">
    <subcellularLocation>
        <location evidence="1">Membrane</location>
        <topology evidence="1">Multi-pass membrane protein</topology>
    </subcellularLocation>
</comment>
<feature type="transmembrane region" description="Helical" evidence="5">
    <location>
        <begin position="12"/>
        <end position="41"/>
    </location>
</feature>
<dbReference type="EMBL" id="JAVDYG010000001">
    <property type="protein sequence ID" value="MDR7363766.1"/>
    <property type="molecule type" value="Genomic_DNA"/>
</dbReference>
<evidence type="ECO:0000256" key="4">
    <source>
        <dbReference type="ARBA" id="ARBA00023136"/>
    </source>
</evidence>
<dbReference type="PANTHER" id="PTHR30266">
    <property type="entry name" value="MECHANOSENSITIVE CHANNEL MSCL"/>
    <property type="match status" value="1"/>
</dbReference>
<keyword evidence="7" id="KW-1185">Reference proteome</keyword>
<dbReference type="RefSeq" id="WP_310304552.1">
    <property type="nucleotide sequence ID" value="NZ_BAAAPS010000005.1"/>
</dbReference>
<keyword evidence="4 5" id="KW-0472">Membrane</keyword>